<dbReference type="AlphaFoldDB" id="A0A0F9JE30"/>
<evidence type="ECO:0000313" key="1">
    <source>
        <dbReference type="EMBL" id="KKM67848.1"/>
    </source>
</evidence>
<dbReference type="EMBL" id="LAZR01010277">
    <property type="protein sequence ID" value="KKM67848.1"/>
    <property type="molecule type" value="Genomic_DNA"/>
</dbReference>
<proteinExistence type="predicted"/>
<protein>
    <submittedName>
        <fullName evidence="1">Uncharacterized protein</fullName>
    </submittedName>
</protein>
<comment type="caution">
    <text evidence="1">The sequence shown here is derived from an EMBL/GenBank/DDBJ whole genome shotgun (WGS) entry which is preliminary data.</text>
</comment>
<accession>A0A0F9JE30</accession>
<reference evidence="1" key="1">
    <citation type="journal article" date="2015" name="Nature">
        <title>Complex archaea that bridge the gap between prokaryotes and eukaryotes.</title>
        <authorList>
            <person name="Spang A."/>
            <person name="Saw J.H."/>
            <person name="Jorgensen S.L."/>
            <person name="Zaremba-Niedzwiedzka K."/>
            <person name="Martijn J."/>
            <person name="Lind A.E."/>
            <person name="van Eijk R."/>
            <person name="Schleper C."/>
            <person name="Guy L."/>
            <person name="Ettema T.J."/>
        </authorList>
    </citation>
    <scope>NUCLEOTIDE SEQUENCE</scope>
</reference>
<organism evidence="1">
    <name type="scientific">marine sediment metagenome</name>
    <dbReference type="NCBI Taxonomy" id="412755"/>
    <lineage>
        <taxon>unclassified sequences</taxon>
        <taxon>metagenomes</taxon>
        <taxon>ecological metagenomes</taxon>
    </lineage>
</organism>
<gene>
    <name evidence="1" type="ORF">LCGC14_1467010</name>
</gene>
<sequence>MGTLGKQTIHSHRRLARAVIGCSREAQCLSEATCPACSPLEQPFLLEDENMTIGEMKELVNRAISTQRQFVESMEDSNNPATMSLVVKIKGKVEALKAVEDALYNDRILLRLISH</sequence>
<name>A0A0F9JE30_9ZZZZ</name>